<sequence>MTTDGQTSLANPGPKGVHDSTLALTQHLATLLATSPLRTPGKYPDTNHGYDNTAPIYPLSGSVYSDSEDLGFPFCSYALPAAITPLSEPAPKNAPVYDAWGPITLDALF</sequence>
<comment type="caution">
    <text evidence="1">The sequence shown here is derived from an EMBL/GenBank/DDBJ whole genome shotgun (WGS) entry which is preliminary data.</text>
</comment>
<dbReference type="InParanoid" id="A0A401GTA7"/>
<dbReference type="Proteomes" id="UP000287166">
    <property type="component" value="Unassembled WGS sequence"/>
</dbReference>
<keyword evidence="2" id="KW-1185">Reference proteome</keyword>
<dbReference type="AlphaFoldDB" id="A0A401GTA7"/>
<dbReference type="RefSeq" id="XP_027616322.1">
    <property type="nucleotide sequence ID" value="XM_027760521.1"/>
</dbReference>
<dbReference type="EMBL" id="BFAD01000007">
    <property type="protein sequence ID" value="GBE85409.1"/>
    <property type="molecule type" value="Genomic_DNA"/>
</dbReference>
<evidence type="ECO:0000313" key="2">
    <source>
        <dbReference type="Proteomes" id="UP000287166"/>
    </source>
</evidence>
<proteinExistence type="predicted"/>
<dbReference type="GeneID" id="38782326"/>
<accession>A0A401GTA7</accession>
<evidence type="ECO:0000313" key="1">
    <source>
        <dbReference type="EMBL" id="GBE85409.1"/>
    </source>
</evidence>
<name>A0A401GTA7_9APHY</name>
<protein>
    <submittedName>
        <fullName evidence="1">Uncharacterized protein</fullName>
    </submittedName>
</protein>
<reference evidence="1 2" key="1">
    <citation type="journal article" date="2018" name="Sci. Rep.">
        <title>Genome sequence of the cauliflower mushroom Sparassis crispa (Hanabiratake) and its association with beneficial usage.</title>
        <authorList>
            <person name="Kiyama R."/>
            <person name="Furutani Y."/>
            <person name="Kawaguchi K."/>
            <person name="Nakanishi T."/>
        </authorList>
    </citation>
    <scope>NUCLEOTIDE SEQUENCE [LARGE SCALE GENOMIC DNA]</scope>
</reference>
<organism evidence="1 2">
    <name type="scientific">Sparassis crispa</name>
    <dbReference type="NCBI Taxonomy" id="139825"/>
    <lineage>
        <taxon>Eukaryota</taxon>
        <taxon>Fungi</taxon>
        <taxon>Dikarya</taxon>
        <taxon>Basidiomycota</taxon>
        <taxon>Agaricomycotina</taxon>
        <taxon>Agaricomycetes</taxon>
        <taxon>Polyporales</taxon>
        <taxon>Sparassidaceae</taxon>
        <taxon>Sparassis</taxon>
    </lineage>
</organism>
<gene>
    <name evidence="1" type="ORF">SCP_0705960</name>
</gene>